<dbReference type="STRING" id="52.CMC5_016480"/>
<name>A0A0K1E9Z7_CHOCO</name>
<evidence type="ECO:0000256" key="1">
    <source>
        <dbReference type="SAM" id="Phobius"/>
    </source>
</evidence>
<dbReference type="RefSeq" id="WP_050429864.1">
    <property type="nucleotide sequence ID" value="NZ_CP012159.1"/>
</dbReference>
<keyword evidence="3" id="KW-1185">Reference proteome</keyword>
<gene>
    <name evidence="2" type="ORF">CMC5_016480</name>
</gene>
<feature type="transmembrane region" description="Helical" evidence="1">
    <location>
        <begin position="331"/>
        <end position="352"/>
    </location>
</feature>
<dbReference type="OrthoDB" id="5511234at2"/>
<dbReference type="KEGG" id="ccro:CMC5_016480"/>
<sequence length="508" mass="52835">MPPASTPRGAWRWEVSLVLLVKLAASAVALGLGFRAISDDDFARVVLAQAWAQEPRMDPTGTSWLPAPFWLSGVLLRSFGGSLDVARVAALLLGLGSAVLIYLAARWITEGQGTRGRGALAGALVAAVFPWSARLGVATVPELPVAALSLLALAALTTSSPDRRLWGAVALLWATLSRYEPWPLAGAFAFLSLLRAARLGPPAAGRVKLVVAAGIALAGPAAWIAWNHVAHGDALQFLARVAAYRQALGGGSGGGTLGRLLAYPGAMLREEPELVLAPLALWLALRGASGMALASVVRPYLLPAGLAAFQIAALSAAMVRDGAPTHHPERATLVGLLVLALVVGDVGARLVFSGAPGLRRRAGIAAVGLLLVGGLFVRRYFRLEHFNPRTDEVAIGQAAAAWVPEGQRVLLEVVDYGYFAVLAGLARPGEVVLDRSIDPRDPPVASSFLEPEGLRMRVKATGAGFFIARATEALEKVAGAPAVRQGAWGLWASSALGSPQVFGGESGP</sequence>
<feature type="transmembrane region" description="Helical" evidence="1">
    <location>
        <begin position="274"/>
        <end position="294"/>
    </location>
</feature>
<dbReference type="EMBL" id="CP012159">
    <property type="protein sequence ID" value="AKT37507.1"/>
    <property type="molecule type" value="Genomic_DNA"/>
</dbReference>
<feature type="transmembrane region" description="Helical" evidence="1">
    <location>
        <begin position="209"/>
        <end position="226"/>
    </location>
</feature>
<reference evidence="2 3" key="1">
    <citation type="submission" date="2015-07" db="EMBL/GenBank/DDBJ databases">
        <title>Genome analysis of myxobacterium Chondromyces crocatus Cm c5 reveals a high potential for natural compound synthesis and the genetic basis for the loss of fruiting body formation.</title>
        <authorList>
            <person name="Zaburannyi N."/>
            <person name="Bunk B."/>
            <person name="Maier J."/>
            <person name="Overmann J."/>
            <person name="Mueller R."/>
        </authorList>
    </citation>
    <scope>NUCLEOTIDE SEQUENCE [LARGE SCALE GENOMIC DNA]</scope>
    <source>
        <strain evidence="2 3">Cm c5</strain>
    </source>
</reference>
<accession>A0A0K1E9Z7</accession>
<evidence type="ECO:0008006" key="4">
    <source>
        <dbReference type="Google" id="ProtNLM"/>
    </source>
</evidence>
<feature type="transmembrane region" description="Helical" evidence="1">
    <location>
        <begin position="364"/>
        <end position="381"/>
    </location>
</feature>
<feature type="transmembrane region" description="Helical" evidence="1">
    <location>
        <begin position="246"/>
        <end position="262"/>
    </location>
</feature>
<feature type="transmembrane region" description="Helical" evidence="1">
    <location>
        <begin position="300"/>
        <end position="319"/>
    </location>
</feature>
<organism evidence="2 3">
    <name type="scientific">Chondromyces crocatus</name>
    <dbReference type="NCBI Taxonomy" id="52"/>
    <lineage>
        <taxon>Bacteria</taxon>
        <taxon>Pseudomonadati</taxon>
        <taxon>Myxococcota</taxon>
        <taxon>Polyangia</taxon>
        <taxon>Polyangiales</taxon>
        <taxon>Polyangiaceae</taxon>
        <taxon>Chondromyces</taxon>
    </lineage>
</organism>
<dbReference type="AlphaFoldDB" id="A0A0K1E9Z7"/>
<keyword evidence="1" id="KW-1133">Transmembrane helix</keyword>
<dbReference type="Proteomes" id="UP000067626">
    <property type="component" value="Chromosome"/>
</dbReference>
<keyword evidence="1" id="KW-0472">Membrane</keyword>
<evidence type="ECO:0000313" key="2">
    <source>
        <dbReference type="EMBL" id="AKT37507.1"/>
    </source>
</evidence>
<proteinExistence type="predicted"/>
<protein>
    <recommendedName>
        <fullName evidence="4">Glycosyltransferase RgtA/B/C/D-like domain-containing protein</fullName>
    </recommendedName>
</protein>
<feature type="transmembrane region" description="Helical" evidence="1">
    <location>
        <begin position="15"/>
        <end position="34"/>
    </location>
</feature>
<feature type="transmembrane region" description="Helical" evidence="1">
    <location>
        <begin position="85"/>
        <end position="105"/>
    </location>
</feature>
<keyword evidence="1" id="KW-0812">Transmembrane</keyword>
<evidence type="ECO:0000313" key="3">
    <source>
        <dbReference type="Proteomes" id="UP000067626"/>
    </source>
</evidence>